<feature type="transmembrane region" description="Helical" evidence="2">
    <location>
        <begin position="482"/>
        <end position="506"/>
    </location>
</feature>
<evidence type="ECO:0000256" key="1">
    <source>
        <dbReference type="SAM" id="MobiDB-lite"/>
    </source>
</evidence>
<dbReference type="PANTHER" id="PTHR22950:SF695">
    <property type="entry name" value="AMINO ACID TRANSPORTER TRANSMEMBRANE DOMAIN-CONTAINING PROTEIN"/>
    <property type="match status" value="1"/>
</dbReference>
<reference evidence="3" key="1">
    <citation type="journal article" date="2023" name="BMC Genomics">
        <title>Chromosome-level genome assemblies of Cutaneotrichosporon spp. (Trichosporonales, Basidiomycota) reveal imbalanced evolution between nucleotide sequences and chromosome synteny.</title>
        <authorList>
            <person name="Kobayashi Y."/>
            <person name="Kayamori A."/>
            <person name="Aoki K."/>
            <person name="Shiwa Y."/>
            <person name="Matsutani M."/>
            <person name="Fujita N."/>
            <person name="Sugita T."/>
            <person name="Iwasaki W."/>
            <person name="Tanaka N."/>
            <person name="Takashima M."/>
        </authorList>
    </citation>
    <scope>NUCLEOTIDE SEQUENCE</scope>
    <source>
        <strain evidence="3">HIS019</strain>
    </source>
</reference>
<name>A0AA48I7R7_9TREE</name>
<gene>
    <name evidence="3" type="ORF">CcaverHIS019_0104700</name>
</gene>
<feature type="transmembrane region" description="Helical" evidence="2">
    <location>
        <begin position="294"/>
        <end position="313"/>
    </location>
</feature>
<feature type="region of interest" description="Disordered" evidence="1">
    <location>
        <begin position="1"/>
        <end position="43"/>
    </location>
</feature>
<feature type="transmembrane region" description="Helical" evidence="2">
    <location>
        <begin position="416"/>
        <end position="434"/>
    </location>
</feature>
<dbReference type="RefSeq" id="XP_060453018.1">
    <property type="nucleotide sequence ID" value="XM_060600678.1"/>
</dbReference>
<evidence type="ECO:0008006" key="5">
    <source>
        <dbReference type="Google" id="ProtNLM"/>
    </source>
</evidence>
<keyword evidence="4" id="KW-1185">Reference proteome</keyword>
<dbReference type="EMBL" id="AP028212">
    <property type="protein sequence ID" value="BEI87752.1"/>
    <property type="molecule type" value="Genomic_DNA"/>
</dbReference>
<keyword evidence="2" id="KW-1133">Transmembrane helix</keyword>
<feature type="transmembrane region" description="Helical" evidence="2">
    <location>
        <begin position="262"/>
        <end position="282"/>
    </location>
</feature>
<keyword evidence="2" id="KW-0472">Membrane</keyword>
<dbReference type="GO" id="GO:0005774">
    <property type="term" value="C:vacuolar membrane"/>
    <property type="evidence" value="ECO:0007669"/>
    <property type="project" value="TreeGrafter"/>
</dbReference>
<feature type="compositionally biased region" description="Polar residues" evidence="1">
    <location>
        <begin position="62"/>
        <end position="78"/>
    </location>
</feature>
<sequence length="596" mass="64604">MPPSPPPTPRTATFLGIGRPRAPTPSEAEPLLDEPGPSRARSVSLAQSIASVASFVSAASSTGLSVSRNHSRNPSLTRPKSPRTDLDPQEEDELDSDDDPRASFAFSDLEEDLDWDGDWDEAGSDEPLMRRRRRDDVPGERALWELVPALVLAHPLALFPALAAIPHDFLPAGVALFVPLLCVLALLSACAHIVIVYLGWYLNVHTFEDVFAKCAGERFGPYGLQVGRAFVMFASMGASVGWLGTLYGLFEPLARTYLPSGVLQTRLFWLLVASATMIPALVPSRSFRSLRPALFALALMLPVVAFIAIGRTVEVRKLIDEADYAKRALSVRGLNAGSAGSGLTSLAMFFTPHLQSLSVHTTLQRNSRQRFFIPCFATTLALVLISLPFALVPYYLLPPAPTGLAQLPDDDGWTNAARVLMAALVLGSTTSWLLRGRDCILTALDVDRGESIKAGRWVGLGMWVAVVAIAALGGIVADKVELLGVMATLAVGWLLPSLFFIITFHVRSPLSIIFPRDAPPPPPEEPITVAGPSNIHVRTASLDDPATDVLLARKEHQLQKRRLGRRLWQDMVVYVGILPVGCVTLVWSVGSFLGLW</sequence>
<keyword evidence="2" id="KW-0812">Transmembrane</keyword>
<dbReference type="KEGG" id="ccac:CcaHIS019_0104700"/>
<accession>A0AA48I7R7</accession>
<feature type="transmembrane region" description="Helical" evidence="2">
    <location>
        <begin position="454"/>
        <end position="476"/>
    </location>
</feature>
<feature type="transmembrane region" description="Helical" evidence="2">
    <location>
        <begin position="177"/>
        <end position="200"/>
    </location>
</feature>
<evidence type="ECO:0000313" key="3">
    <source>
        <dbReference type="EMBL" id="BEI87752.1"/>
    </source>
</evidence>
<organism evidence="3 4">
    <name type="scientific">Cutaneotrichosporon cavernicola</name>
    <dbReference type="NCBI Taxonomy" id="279322"/>
    <lineage>
        <taxon>Eukaryota</taxon>
        <taxon>Fungi</taxon>
        <taxon>Dikarya</taxon>
        <taxon>Basidiomycota</taxon>
        <taxon>Agaricomycotina</taxon>
        <taxon>Tremellomycetes</taxon>
        <taxon>Trichosporonales</taxon>
        <taxon>Trichosporonaceae</taxon>
        <taxon>Cutaneotrichosporon</taxon>
    </lineage>
</organism>
<feature type="transmembrane region" description="Helical" evidence="2">
    <location>
        <begin position="142"/>
        <end position="165"/>
    </location>
</feature>
<feature type="transmembrane region" description="Helical" evidence="2">
    <location>
        <begin position="333"/>
        <end position="350"/>
    </location>
</feature>
<dbReference type="GO" id="GO:0015179">
    <property type="term" value="F:L-amino acid transmembrane transporter activity"/>
    <property type="evidence" value="ECO:0007669"/>
    <property type="project" value="TreeGrafter"/>
</dbReference>
<dbReference type="PANTHER" id="PTHR22950">
    <property type="entry name" value="AMINO ACID TRANSPORTER"/>
    <property type="match status" value="1"/>
</dbReference>
<feature type="region of interest" description="Disordered" evidence="1">
    <location>
        <begin position="60"/>
        <end position="101"/>
    </location>
</feature>
<dbReference type="AlphaFoldDB" id="A0AA48I7R7"/>
<feature type="transmembrane region" description="Helical" evidence="2">
    <location>
        <begin position="371"/>
        <end position="396"/>
    </location>
</feature>
<feature type="compositionally biased region" description="Acidic residues" evidence="1">
    <location>
        <begin position="87"/>
        <end position="98"/>
    </location>
</feature>
<evidence type="ECO:0000313" key="4">
    <source>
        <dbReference type="Proteomes" id="UP001233271"/>
    </source>
</evidence>
<proteinExistence type="predicted"/>
<dbReference type="Proteomes" id="UP001233271">
    <property type="component" value="Chromosome 1"/>
</dbReference>
<evidence type="ECO:0000256" key="2">
    <source>
        <dbReference type="SAM" id="Phobius"/>
    </source>
</evidence>
<protein>
    <recommendedName>
        <fullName evidence="5">Amino acid transporter transmembrane domain-containing protein</fullName>
    </recommendedName>
</protein>
<dbReference type="GeneID" id="85491623"/>
<feature type="transmembrane region" description="Helical" evidence="2">
    <location>
        <begin position="229"/>
        <end position="250"/>
    </location>
</feature>
<feature type="transmembrane region" description="Helical" evidence="2">
    <location>
        <begin position="571"/>
        <end position="595"/>
    </location>
</feature>